<feature type="binding site" evidence="12">
    <location>
        <position position="264"/>
    </location>
    <ligand>
        <name>substrate</name>
    </ligand>
</feature>
<feature type="binding site" evidence="12">
    <location>
        <position position="303"/>
    </location>
    <ligand>
        <name>K(+)</name>
        <dbReference type="ChEBI" id="CHEBI:29103"/>
    </ligand>
</feature>
<keyword evidence="8 12" id="KW-0067">ATP-binding</keyword>
<reference evidence="14 17" key="2">
    <citation type="submission" date="2016-10" db="EMBL/GenBank/DDBJ databases">
        <title>Hydorgenophaga sp. LPB0072 isolated from gastropod.</title>
        <authorList>
            <person name="Kim E."/>
            <person name="Yi H."/>
        </authorList>
    </citation>
    <scope>NUCLEOTIDE SEQUENCE [LARGE SCALE GENOMIC DNA]</scope>
    <source>
        <strain evidence="14 17">LPB0072</strain>
    </source>
</reference>
<evidence type="ECO:0000256" key="3">
    <source>
        <dbReference type="ARBA" id="ARBA00016943"/>
    </source>
</evidence>
<dbReference type="HAMAP" id="MF_01987">
    <property type="entry name" value="Ribokinase"/>
    <property type="match status" value="1"/>
</dbReference>
<evidence type="ECO:0000256" key="12">
    <source>
        <dbReference type="HAMAP-Rule" id="MF_01987"/>
    </source>
</evidence>
<keyword evidence="16" id="KW-1185">Reference proteome</keyword>
<evidence type="ECO:0000256" key="2">
    <source>
        <dbReference type="ARBA" id="ARBA00012035"/>
    </source>
</evidence>
<dbReference type="PANTHER" id="PTHR10584">
    <property type="entry name" value="SUGAR KINASE"/>
    <property type="match status" value="1"/>
</dbReference>
<dbReference type="InterPro" id="IPR002139">
    <property type="entry name" value="Ribo/fructo_kinase"/>
</dbReference>
<evidence type="ECO:0000313" key="16">
    <source>
        <dbReference type="Proteomes" id="UP000185657"/>
    </source>
</evidence>
<reference evidence="15 16" key="1">
    <citation type="submission" date="2016-02" db="EMBL/GenBank/DDBJ databases">
        <title>Draft genome sequence of Hydrogenophaga sp. LPB0072.</title>
        <authorList>
            <person name="Shin S.-K."/>
            <person name="Yi H."/>
        </authorList>
    </citation>
    <scope>NUCLEOTIDE SEQUENCE [LARGE SCALE GENOMIC DNA]</scope>
    <source>
        <strain evidence="15 16">LPB0072</strain>
    </source>
</reference>
<comment type="catalytic activity">
    <reaction evidence="12">
        <text>D-ribose + ATP = D-ribose 5-phosphate + ADP + H(+)</text>
        <dbReference type="Rhea" id="RHEA:13697"/>
        <dbReference type="ChEBI" id="CHEBI:15378"/>
        <dbReference type="ChEBI" id="CHEBI:30616"/>
        <dbReference type="ChEBI" id="CHEBI:47013"/>
        <dbReference type="ChEBI" id="CHEBI:78346"/>
        <dbReference type="ChEBI" id="CHEBI:456216"/>
        <dbReference type="EC" id="2.7.1.15"/>
    </reaction>
</comment>
<dbReference type="KEGG" id="hyl:LPB072_21045"/>
<keyword evidence="6 12" id="KW-0547">Nucleotide-binding</keyword>
<evidence type="ECO:0000256" key="9">
    <source>
        <dbReference type="ARBA" id="ARBA00022842"/>
    </source>
</evidence>
<feature type="binding site" evidence="12">
    <location>
        <begin position="232"/>
        <end position="237"/>
    </location>
    <ligand>
        <name>ATP</name>
        <dbReference type="ChEBI" id="CHEBI:30616"/>
    </ligand>
</feature>
<organism evidence="14 17">
    <name type="scientific">Hydrogenophaga crassostreae</name>
    <dbReference type="NCBI Taxonomy" id="1763535"/>
    <lineage>
        <taxon>Bacteria</taxon>
        <taxon>Pseudomonadati</taxon>
        <taxon>Pseudomonadota</taxon>
        <taxon>Betaproteobacteria</taxon>
        <taxon>Burkholderiales</taxon>
        <taxon>Comamonadaceae</taxon>
        <taxon>Hydrogenophaga</taxon>
    </lineage>
</organism>
<dbReference type="GO" id="GO:0005829">
    <property type="term" value="C:cytosol"/>
    <property type="evidence" value="ECO:0007669"/>
    <property type="project" value="TreeGrafter"/>
</dbReference>
<name>A0A163CDX7_9BURK</name>
<feature type="binding site" evidence="12">
    <location>
        <position position="260"/>
    </location>
    <ligand>
        <name>K(+)</name>
        <dbReference type="ChEBI" id="CHEBI:29103"/>
    </ligand>
</feature>
<dbReference type="PANTHER" id="PTHR10584:SF166">
    <property type="entry name" value="RIBOKINASE"/>
    <property type="match status" value="1"/>
</dbReference>
<dbReference type="PRINTS" id="PR00990">
    <property type="entry name" value="RIBOKINASE"/>
</dbReference>
<comment type="subcellular location">
    <subcellularLocation>
        <location evidence="12">Cytoplasm</location>
    </subcellularLocation>
</comment>
<dbReference type="GO" id="GO:0046872">
    <property type="term" value="F:metal ion binding"/>
    <property type="evidence" value="ECO:0007669"/>
    <property type="project" value="UniProtKB-KW"/>
</dbReference>
<feature type="domain" description="Carbohydrate kinase PfkB" evidence="13">
    <location>
        <begin position="17"/>
        <end position="307"/>
    </location>
</feature>
<dbReference type="CDD" id="cd01174">
    <property type="entry name" value="ribokinase"/>
    <property type="match status" value="1"/>
</dbReference>
<comment type="similarity">
    <text evidence="12">Belongs to the carbohydrate kinase PfkB family. Ribokinase subfamily.</text>
</comment>
<feature type="binding site" evidence="12">
    <location>
        <position position="196"/>
    </location>
    <ligand>
        <name>ATP</name>
        <dbReference type="ChEBI" id="CHEBI:30616"/>
    </ligand>
</feature>
<dbReference type="SUPFAM" id="SSF53613">
    <property type="entry name" value="Ribokinase-like"/>
    <property type="match status" value="1"/>
</dbReference>
<keyword evidence="11 12" id="KW-0119">Carbohydrate metabolism</keyword>
<evidence type="ECO:0000256" key="7">
    <source>
        <dbReference type="ARBA" id="ARBA00022777"/>
    </source>
</evidence>
<feature type="binding site" evidence="12">
    <location>
        <position position="297"/>
    </location>
    <ligand>
        <name>K(+)</name>
        <dbReference type="ChEBI" id="CHEBI:29103"/>
    </ligand>
</feature>
<evidence type="ECO:0000256" key="10">
    <source>
        <dbReference type="ARBA" id="ARBA00022958"/>
    </source>
</evidence>
<evidence type="ECO:0000256" key="11">
    <source>
        <dbReference type="ARBA" id="ARBA00023277"/>
    </source>
</evidence>
<feature type="binding site" evidence="12">
    <location>
        <begin position="263"/>
        <end position="264"/>
    </location>
    <ligand>
        <name>ATP</name>
        <dbReference type="ChEBI" id="CHEBI:30616"/>
    </ligand>
</feature>
<evidence type="ECO:0000313" key="14">
    <source>
        <dbReference type="EMBL" id="AOW14935.1"/>
    </source>
</evidence>
<dbReference type="PROSITE" id="PS00584">
    <property type="entry name" value="PFKB_KINASES_2"/>
    <property type="match status" value="1"/>
</dbReference>
<comment type="similarity">
    <text evidence="1">Belongs to the carbohydrate kinase pfkB family.</text>
</comment>
<dbReference type="EMBL" id="CP017476">
    <property type="protein sequence ID" value="AOW14935.1"/>
    <property type="molecule type" value="Genomic_DNA"/>
</dbReference>
<accession>A0A163CDX7</accession>
<evidence type="ECO:0000313" key="15">
    <source>
        <dbReference type="EMBL" id="OAD41502.1"/>
    </source>
</evidence>
<dbReference type="Pfam" id="PF00294">
    <property type="entry name" value="PfkB"/>
    <property type="match status" value="1"/>
</dbReference>
<feature type="binding site" evidence="12">
    <location>
        <begin position="52"/>
        <end position="56"/>
    </location>
    <ligand>
        <name>substrate</name>
    </ligand>
</feature>
<feature type="binding site" evidence="12">
    <location>
        <position position="258"/>
    </location>
    <ligand>
        <name>K(+)</name>
        <dbReference type="ChEBI" id="CHEBI:29103"/>
    </ligand>
</feature>
<evidence type="ECO:0000256" key="4">
    <source>
        <dbReference type="ARBA" id="ARBA00022679"/>
    </source>
</evidence>
<dbReference type="GO" id="GO:0005524">
    <property type="term" value="F:ATP binding"/>
    <property type="evidence" value="ECO:0007669"/>
    <property type="project" value="UniProtKB-UniRule"/>
</dbReference>
<evidence type="ECO:0000256" key="1">
    <source>
        <dbReference type="ARBA" id="ARBA00005380"/>
    </source>
</evidence>
<comment type="function">
    <text evidence="12">Catalyzes the phosphorylation of ribose at O-5 in a reaction requiring ATP and magnesium. The resulting D-ribose-5-phosphate can then be used either for sythesis of nucleotides, histidine, and tryptophan, or as a component of the pentose phosphate pathway.</text>
</comment>
<evidence type="ECO:0000256" key="5">
    <source>
        <dbReference type="ARBA" id="ARBA00022723"/>
    </source>
</evidence>
<dbReference type="Proteomes" id="UP000185657">
    <property type="component" value="Unassembled WGS sequence"/>
</dbReference>
<protein>
    <recommendedName>
        <fullName evidence="3 12">Ribokinase</fullName>
        <shortName evidence="12">RK</shortName>
        <ecNumber evidence="2 12">2.7.1.15</ecNumber>
    </recommendedName>
</protein>
<comment type="pathway">
    <text evidence="12">Carbohydrate metabolism; D-ribose degradation; D-ribose 5-phosphate from beta-D-ribopyranose: step 2/2.</text>
</comment>
<dbReference type="EC" id="2.7.1.15" evidence="2 12"/>
<dbReference type="Gene3D" id="3.40.1190.20">
    <property type="match status" value="1"/>
</dbReference>
<comment type="subunit">
    <text evidence="12">Homodimer.</text>
</comment>
<dbReference type="InterPro" id="IPR011611">
    <property type="entry name" value="PfkB_dom"/>
</dbReference>
<dbReference type="NCBIfam" id="TIGR02152">
    <property type="entry name" value="D_ribokin_bact"/>
    <property type="match status" value="1"/>
</dbReference>
<feature type="binding site" evidence="12">
    <location>
        <position position="299"/>
    </location>
    <ligand>
        <name>K(+)</name>
        <dbReference type="ChEBI" id="CHEBI:29103"/>
    </ligand>
</feature>
<feature type="binding site" evidence="12">
    <location>
        <begin position="24"/>
        <end position="26"/>
    </location>
    <ligand>
        <name>substrate</name>
    </ligand>
</feature>
<proteinExistence type="inferred from homology"/>
<evidence type="ECO:0000259" key="13">
    <source>
        <dbReference type="Pfam" id="PF00294"/>
    </source>
</evidence>
<keyword evidence="9 12" id="KW-0460">Magnesium</keyword>
<dbReference type="AlphaFoldDB" id="A0A163CDX7"/>
<evidence type="ECO:0000313" key="17">
    <source>
        <dbReference type="Proteomes" id="UP000185680"/>
    </source>
</evidence>
<keyword evidence="7 12" id="KW-0418">Kinase</keyword>
<feature type="binding site" evidence="12">
    <location>
        <position position="294"/>
    </location>
    <ligand>
        <name>K(+)</name>
        <dbReference type="ChEBI" id="CHEBI:29103"/>
    </ligand>
</feature>
<keyword evidence="5 12" id="KW-0479">Metal-binding</keyword>
<feature type="active site" description="Proton acceptor" evidence="12">
    <location>
        <position position="264"/>
    </location>
</feature>
<comment type="activity regulation">
    <text evidence="12">Activated by a monovalent cation that binds near, but not in, the active site. The most likely occupant of the site in vivo is potassium. Ion binding induces a conformational change that may alter substrate affinity.</text>
</comment>
<evidence type="ECO:0000256" key="8">
    <source>
        <dbReference type="ARBA" id="ARBA00022840"/>
    </source>
</evidence>
<dbReference type="GO" id="GO:0019303">
    <property type="term" value="P:D-ribose catabolic process"/>
    <property type="evidence" value="ECO:0007669"/>
    <property type="project" value="UniProtKB-UniRule"/>
</dbReference>
<dbReference type="InterPro" id="IPR029056">
    <property type="entry name" value="Ribokinase-like"/>
</dbReference>
<comment type="caution">
    <text evidence="12">Lacks conserved residue(s) required for the propagation of feature annotation.</text>
</comment>
<dbReference type="Proteomes" id="UP000185680">
    <property type="component" value="Chromosome"/>
</dbReference>
<comment type="cofactor">
    <cofactor evidence="12">
        <name>Mg(2+)</name>
        <dbReference type="ChEBI" id="CHEBI:18420"/>
    </cofactor>
    <text evidence="12">Requires a divalent cation, most likely magnesium in vivo, as an electrophilic catalyst to aid phosphoryl group transfer. It is the chelate of the metal and the nucleotide that is the actual substrate.</text>
</comment>
<dbReference type="EMBL" id="LVWD01000015">
    <property type="protein sequence ID" value="OAD41502.1"/>
    <property type="molecule type" value="Genomic_DNA"/>
</dbReference>
<dbReference type="InterPro" id="IPR011877">
    <property type="entry name" value="Ribokinase"/>
</dbReference>
<dbReference type="PROSITE" id="PS00583">
    <property type="entry name" value="PFKB_KINASES_1"/>
    <property type="match status" value="1"/>
</dbReference>
<dbReference type="UniPathway" id="UPA00916">
    <property type="reaction ID" value="UER00889"/>
</dbReference>
<sequence>MSKMSLPSASQQSVPAILVLGSLNMDMVVRVSRAPGDGETIEGQSIAYFPGGKGGNQAVGCARQGASVCMIGRVGADAHGAALRAALAQEGIGCDDIPTDDAVATGVAVVMVDDQAQNRIVVVPGANGTLHPDPSVLASRLKASDWLVMQLEVPLPAVLMAAEQAQKSGCRVVLNPSPSQSLPAEVWPWIDTLVLNESEAQALTQVSVSRPEEAAQAGQWFLFRGVRQVVVTLGAQGAVAVDAKGGSFHPALPVKAVDTTAAGDTFLGALVVTLASGGTLNEGVTMGLRAASLCVQTVGAQPSIPTRAAVLRTPQAPSWTAL</sequence>
<keyword evidence="12" id="KW-0963">Cytoplasm</keyword>
<keyword evidence="10 12" id="KW-0630">Potassium</keyword>
<keyword evidence="4 12" id="KW-0808">Transferase</keyword>
<dbReference type="GO" id="GO:0004747">
    <property type="term" value="F:ribokinase activity"/>
    <property type="evidence" value="ECO:0007669"/>
    <property type="project" value="UniProtKB-UniRule"/>
</dbReference>
<feature type="binding site" evidence="12">
    <location>
        <position position="152"/>
    </location>
    <ligand>
        <name>substrate</name>
    </ligand>
</feature>
<evidence type="ECO:0000256" key="6">
    <source>
        <dbReference type="ARBA" id="ARBA00022741"/>
    </source>
</evidence>
<gene>
    <name evidence="12" type="primary">rbsK</name>
    <name evidence="14" type="ORF">LPB072_21045</name>
    <name evidence="15" type="ORF">LPB72_12715</name>
</gene>
<dbReference type="STRING" id="1763535.LPB072_21045"/>
<dbReference type="InterPro" id="IPR002173">
    <property type="entry name" value="Carboh/pur_kinase_PfkB_CS"/>
</dbReference>